<keyword evidence="3" id="KW-1185">Reference proteome</keyword>
<organism evidence="2 3">
    <name type="scientific">Bradyrhizobium denitrificans</name>
    <dbReference type="NCBI Taxonomy" id="2734912"/>
    <lineage>
        <taxon>Bacteria</taxon>
        <taxon>Pseudomonadati</taxon>
        <taxon>Pseudomonadota</taxon>
        <taxon>Alphaproteobacteria</taxon>
        <taxon>Hyphomicrobiales</taxon>
        <taxon>Nitrobacteraceae</taxon>
        <taxon>Bradyrhizobium</taxon>
    </lineage>
</organism>
<gene>
    <name evidence="2" type="ORF">JQ619_00080</name>
</gene>
<evidence type="ECO:0000313" key="2">
    <source>
        <dbReference type="EMBL" id="MBR1134156.1"/>
    </source>
</evidence>
<keyword evidence="1" id="KW-1133">Transmembrane helix</keyword>
<comment type="caution">
    <text evidence="2">The sequence shown here is derived from an EMBL/GenBank/DDBJ whole genome shotgun (WGS) entry which is preliminary data.</text>
</comment>
<proteinExistence type="predicted"/>
<dbReference type="Proteomes" id="UP001314635">
    <property type="component" value="Unassembled WGS sequence"/>
</dbReference>
<sequence>MTSKTIALKILDSIFIAASTFLLLLVAGLPAEWIMALLDMSLREFQAFALFVIFGSLILIHAIATSDSAP</sequence>
<feature type="transmembrane region" description="Helical" evidence="1">
    <location>
        <begin position="14"/>
        <end position="38"/>
    </location>
</feature>
<keyword evidence="1" id="KW-0472">Membrane</keyword>
<dbReference type="EMBL" id="JAFCLK010000001">
    <property type="protein sequence ID" value="MBR1134156.1"/>
    <property type="molecule type" value="Genomic_DNA"/>
</dbReference>
<protein>
    <submittedName>
        <fullName evidence="2">Uncharacterized protein</fullName>
    </submittedName>
</protein>
<keyword evidence="1" id="KW-0812">Transmembrane</keyword>
<dbReference type="RefSeq" id="WP_041751167.1">
    <property type="nucleotide sequence ID" value="NZ_JABFDP010000023.1"/>
</dbReference>
<accession>A0ABS5FYY9</accession>
<evidence type="ECO:0000313" key="3">
    <source>
        <dbReference type="Proteomes" id="UP001314635"/>
    </source>
</evidence>
<name>A0ABS5FYY9_9BRAD</name>
<reference evidence="3" key="1">
    <citation type="journal article" date="2021" name="ISME J.">
        <title>Evolutionary origin and ecological implication of a unique nif island in free-living Bradyrhizobium lineages.</title>
        <authorList>
            <person name="Tao J."/>
        </authorList>
    </citation>
    <scope>NUCLEOTIDE SEQUENCE [LARGE SCALE GENOMIC DNA]</scope>
    <source>
        <strain evidence="3">SZCCT0094</strain>
    </source>
</reference>
<evidence type="ECO:0000256" key="1">
    <source>
        <dbReference type="SAM" id="Phobius"/>
    </source>
</evidence>
<feature type="transmembrane region" description="Helical" evidence="1">
    <location>
        <begin position="45"/>
        <end position="64"/>
    </location>
</feature>